<dbReference type="Proteomes" id="UP000275267">
    <property type="component" value="Unassembled WGS sequence"/>
</dbReference>
<dbReference type="GO" id="GO:0048731">
    <property type="term" value="P:system development"/>
    <property type="evidence" value="ECO:0007669"/>
    <property type="project" value="TreeGrafter"/>
</dbReference>
<sequence length="278" mass="30902">MAFPQPVVTAASVTHAPAGFKFKPTDEEIVQHYLRPRAVNAPLPSSFIVDVDVLSHNPWELLPEGSMEKYFFSQRVLKWPLGNQWNRAAGDGHWKTSGKDVPIFCSRINNGGEPLMIGSKKTLVFYHGTTDFGENTEWVMQEYSLVGAGLTPYRVMRPGGSNNFRESSSAAATITEKNDNISEALNNAKVPVLVNPDESWVVCHIYKKRKPRMPRVIAQVYNIAEGGKVPFYNFLEQGNSEEITSPNSLTNIPLENTKDDEEGSDRTNMKANSKGVGK</sequence>
<keyword evidence="2" id="KW-0238">DNA-binding</keyword>
<dbReference type="OrthoDB" id="597906at2759"/>
<evidence type="ECO:0000256" key="3">
    <source>
        <dbReference type="ARBA" id="ARBA00023163"/>
    </source>
</evidence>
<accession>A0A3L6Q1X8</accession>
<evidence type="ECO:0000259" key="6">
    <source>
        <dbReference type="PROSITE" id="PS51005"/>
    </source>
</evidence>
<evidence type="ECO:0000256" key="2">
    <source>
        <dbReference type="ARBA" id="ARBA00023125"/>
    </source>
</evidence>
<feature type="region of interest" description="Disordered" evidence="5">
    <location>
        <begin position="242"/>
        <end position="278"/>
    </location>
</feature>
<evidence type="ECO:0000313" key="7">
    <source>
        <dbReference type="EMBL" id="RLM69584.1"/>
    </source>
</evidence>
<evidence type="ECO:0000256" key="5">
    <source>
        <dbReference type="SAM" id="MobiDB-lite"/>
    </source>
</evidence>
<keyword evidence="4" id="KW-0539">Nucleus</keyword>
<keyword evidence="8" id="KW-1185">Reference proteome</keyword>
<feature type="compositionally biased region" description="Polar residues" evidence="5">
    <location>
        <begin position="242"/>
        <end position="254"/>
    </location>
</feature>
<dbReference type="GO" id="GO:0006355">
    <property type="term" value="P:regulation of DNA-templated transcription"/>
    <property type="evidence" value="ECO:0007669"/>
    <property type="project" value="InterPro"/>
</dbReference>
<name>A0A3L6Q1X8_PANMI</name>
<keyword evidence="3" id="KW-0804">Transcription</keyword>
<comment type="caution">
    <text evidence="7">The sequence shown here is derived from an EMBL/GenBank/DDBJ whole genome shotgun (WGS) entry which is preliminary data.</text>
</comment>
<dbReference type="SUPFAM" id="SSF101941">
    <property type="entry name" value="NAC domain"/>
    <property type="match status" value="1"/>
</dbReference>
<dbReference type="InterPro" id="IPR003441">
    <property type="entry name" value="NAC-dom"/>
</dbReference>
<dbReference type="InterPro" id="IPR036093">
    <property type="entry name" value="NAC_dom_sf"/>
</dbReference>
<dbReference type="PROSITE" id="PS51005">
    <property type="entry name" value="NAC"/>
    <property type="match status" value="1"/>
</dbReference>
<dbReference type="GO" id="GO:0003677">
    <property type="term" value="F:DNA binding"/>
    <property type="evidence" value="ECO:0007669"/>
    <property type="project" value="UniProtKB-KW"/>
</dbReference>
<dbReference type="EMBL" id="PQIB02000014">
    <property type="protein sequence ID" value="RLM69584.1"/>
    <property type="molecule type" value="Genomic_DNA"/>
</dbReference>
<dbReference type="Gene3D" id="2.170.150.80">
    <property type="entry name" value="NAC domain"/>
    <property type="match status" value="1"/>
</dbReference>
<protein>
    <recommendedName>
        <fullName evidence="6">NAC domain-containing protein</fullName>
    </recommendedName>
</protein>
<reference evidence="8" key="1">
    <citation type="journal article" date="2019" name="Nat. Commun.">
        <title>The genome of broomcorn millet.</title>
        <authorList>
            <person name="Zou C."/>
            <person name="Miki D."/>
            <person name="Li D."/>
            <person name="Tang Q."/>
            <person name="Xiao L."/>
            <person name="Rajput S."/>
            <person name="Deng P."/>
            <person name="Jia W."/>
            <person name="Huang R."/>
            <person name="Zhang M."/>
            <person name="Sun Y."/>
            <person name="Hu J."/>
            <person name="Fu X."/>
            <person name="Schnable P.S."/>
            <person name="Li F."/>
            <person name="Zhang H."/>
            <person name="Feng B."/>
            <person name="Zhu X."/>
            <person name="Liu R."/>
            <person name="Schnable J.C."/>
            <person name="Zhu J.-K."/>
            <person name="Zhang H."/>
        </authorList>
    </citation>
    <scope>NUCLEOTIDE SEQUENCE [LARGE SCALE GENOMIC DNA]</scope>
</reference>
<evidence type="ECO:0000256" key="1">
    <source>
        <dbReference type="ARBA" id="ARBA00023015"/>
    </source>
</evidence>
<organism evidence="7 8">
    <name type="scientific">Panicum miliaceum</name>
    <name type="common">Proso millet</name>
    <name type="synonym">Broomcorn millet</name>
    <dbReference type="NCBI Taxonomy" id="4540"/>
    <lineage>
        <taxon>Eukaryota</taxon>
        <taxon>Viridiplantae</taxon>
        <taxon>Streptophyta</taxon>
        <taxon>Embryophyta</taxon>
        <taxon>Tracheophyta</taxon>
        <taxon>Spermatophyta</taxon>
        <taxon>Magnoliopsida</taxon>
        <taxon>Liliopsida</taxon>
        <taxon>Poales</taxon>
        <taxon>Poaceae</taxon>
        <taxon>PACMAD clade</taxon>
        <taxon>Panicoideae</taxon>
        <taxon>Panicodae</taxon>
        <taxon>Paniceae</taxon>
        <taxon>Panicinae</taxon>
        <taxon>Panicum</taxon>
        <taxon>Panicum sect. Panicum</taxon>
    </lineage>
</organism>
<proteinExistence type="predicted"/>
<dbReference type="AlphaFoldDB" id="A0A3L6Q1X8"/>
<dbReference type="PANTHER" id="PTHR31719">
    <property type="entry name" value="NAC TRANSCRIPTION FACTOR 56"/>
    <property type="match status" value="1"/>
</dbReference>
<evidence type="ECO:0000313" key="8">
    <source>
        <dbReference type="Proteomes" id="UP000275267"/>
    </source>
</evidence>
<dbReference type="Pfam" id="PF02365">
    <property type="entry name" value="NAM"/>
    <property type="match status" value="1"/>
</dbReference>
<gene>
    <name evidence="7" type="ORF">C2845_PM17G09420</name>
</gene>
<evidence type="ECO:0000256" key="4">
    <source>
        <dbReference type="ARBA" id="ARBA00023242"/>
    </source>
</evidence>
<feature type="domain" description="NAC" evidence="6">
    <location>
        <begin position="16"/>
        <end position="208"/>
    </location>
</feature>
<keyword evidence="1" id="KW-0805">Transcription regulation</keyword>
<dbReference type="STRING" id="4540.A0A3L6Q1X8"/>
<dbReference type="PANTHER" id="PTHR31719:SF177">
    <property type="entry name" value="OS11G0512600 PROTEIN"/>
    <property type="match status" value="1"/>
</dbReference>